<keyword evidence="2" id="KW-1185">Reference proteome</keyword>
<gene>
    <name evidence="1" type="ORF">O6H91_06G007300</name>
</gene>
<reference evidence="2" key="1">
    <citation type="journal article" date="2024" name="Proc. Natl. Acad. Sci. U.S.A.">
        <title>Extraordinary preservation of gene collinearity over three hundred million years revealed in homosporous lycophytes.</title>
        <authorList>
            <person name="Li C."/>
            <person name="Wickell D."/>
            <person name="Kuo L.Y."/>
            <person name="Chen X."/>
            <person name="Nie B."/>
            <person name="Liao X."/>
            <person name="Peng D."/>
            <person name="Ji J."/>
            <person name="Jenkins J."/>
            <person name="Williams M."/>
            <person name="Shu S."/>
            <person name="Plott C."/>
            <person name="Barry K."/>
            <person name="Rajasekar S."/>
            <person name="Grimwood J."/>
            <person name="Han X."/>
            <person name="Sun S."/>
            <person name="Hou Z."/>
            <person name="He W."/>
            <person name="Dai G."/>
            <person name="Sun C."/>
            <person name="Schmutz J."/>
            <person name="Leebens-Mack J.H."/>
            <person name="Li F.W."/>
            <person name="Wang L."/>
        </authorList>
    </citation>
    <scope>NUCLEOTIDE SEQUENCE [LARGE SCALE GENOMIC DNA]</scope>
    <source>
        <strain evidence="2">cv. PW_Plant_1</strain>
    </source>
</reference>
<evidence type="ECO:0000313" key="1">
    <source>
        <dbReference type="EMBL" id="KAJ7551256.1"/>
    </source>
</evidence>
<organism evidence="1 2">
    <name type="scientific">Diphasiastrum complanatum</name>
    <name type="common">Issler's clubmoss</name>
    <name type="synonym">Lycopodium complanatum</name>
    <dbReference type="NCBI Taxonomy" id="34168"/>
    <lineage>
        <taxon>Eukaryota</taxon>
        <taxon>Viridiplantae</taxon>
        <taxon>Streptophyta</taxon>
        <taxon>Embryophyta</taxon>
        <taxon>Tracheophyta</taxon>
        <taxon>Lycopodiopsida</taxon>
        <taxon>Lycopodiales</taxon>
        <taxon>Lycopodiaceae</taxon>
        <taxon>Lycopodioideae</taxon>
        <taxon>Diphasiastrum</taxon>
    </lineage>
</organism>
<sequence length="180" mass="20204">MYFFAYYAKCKSPIECRIWRNVMSPIGCGFQDTFMQNVEMVAHTRYLFRISPPTLRTCQSTPFSHARDVTSSTLFSSLIPLFFLSFTFCFPSCIFVRSSCFSCPVDFVVVYVPLAFPPLGPLACQSDAALHSSPHRDEVPSTPAMADPALLPLPLPEQVIEPTMQMFAGRRGRTKPPSRS</sequence>
<comment type="caution">
    <text evidence="1">The sequence shown here is derived from an EMBL/GenBank/DDBJ whole genome shotgun (WGS) entry which is preliminary data.</text>
</comment>
<evidence type="ECO:0000313" key="2">
    <source>
        <dbReference type="Proteomes" id="UP001162992"/>
    </source>
</evidence>
<proteinExistence type="predicted"/>
<dbReference type="EMBL" id="CM055097">
    <property type="protein sequence ID" value="KAJ7551256.1"/>
    <property type="molecule type" value="Genomic_DNA"/>
</dbReference>
<dbReference type="Proteomes" id="UP001162992">
    <property type="component" value="Chromosome 6"/>
</dbReference>
<protein>
    <submittedName>
        <fullName evidence="1">Uncharacterized protein</fullName>
    </submittedName>
</protein>
<name>A0ACC2DAJ9_DIPCM</name>
<accession>A0ACC2DAJ9</accession>